<name>A0A0F9B7M9_9ZZZZ</name>
<protein>
    <submittedName>
        <fullName evidence="2">Uncharacterized protein</fullName>
    </submittedName>
</protein>
<sequence length="49" mass="5295">MEKKTINAGLYFVDMGVLGIVAIIGFAAGFKWLGILWAGKLERGRGVLN</sequence>
<reference evidence="2" key="1">
    <citation type="journal article" date="2015" name="Nature">
        <title>Complex archaea that bridge the gap between prokaryotes and eukaryotes.</title>
        <authorList>
            <person name="Spang A."/>
            <person name="Saw J.H."/>
            <person name="Jorgensen S.L."/>
            <person name="Zaremba-Niedzwiedzka K."/>
            <person name="Martijn J."/>
            <person name="Lind A.E."/>
            <person name="van Eijk R."/>
            <person name="Schleper C."/>
            <person name="Guy L."/>
            <person name="Ettema T.J."/>
        </authorList>
    </citation>
    <scope>NUCLEOTIDE SEQUENCE</scope>
</reference>
<dbReference type="EMBL" id="LAZR01050731">
    <property type="protein sequence ID" value="KKK86694.1"/>
    <property type="molecule type" value="Genomic_DNA"/>
</dbReference>
<organism evidence="2">
    <name type="scientific">marine sediment metagenome</name>
    <dbReference type="NCBI Taxonomy" id="412755"/>
    <lineage>
        <taxon>unclassified sequences</taxon>
        <taxon>metagenomes</taxon>
        <taxon>ecological metagenomes</taxon>
    </lineage>
</organism>
<evidence type="ECO:0000256" key="1">
    <source>
        <dbReference type="SAM" id="Phobius"/>
    </source>
</evidence>
<keyword evidence="1" id="KW-0812">Transmembrane</keyword>
<keyword evidence="1" id="KW-1133">Transmembrane helix</keyword>
<proteinExistence type="predicted"/>
<gene>
    <name evidence="2" type="ORF">LCGC14_2760670</name>
</gene>
<evidence type="ECO:0000313" key="2">
    <source>
        <dbReference type="EMBL" id="KKK86694.1"/>
    </source>
</evidence>
<accession>A0A0F9B7M9</accession>
<feature type="transmembrane region" description="Helical" evidence="1">
    <location>
        <begin position="12"/>
        <end position="39"/>
    </location>
</feature>
<keyword evidence="1" id="KW-0472">Membrane</keyword>
<comment type="caution">
    <text evidence="2">The sequence shown here is derived from an EMBL/GenBank/DDBJ whole genome shotgun (WGS) entry which is preliminary data.</text>
</comment>
<dbReference type="AlphaFoldDB" id="A0A0F9B7M9"/>